<comment type="caution">
    <text evidence="3">The sequence shown here is derived from an EMBL/GenBank/DDBJ whole genome shotgun (WGS) entry which is preliminary data.</text>
</comment>
<keyword evidence="2" id="KW-0732">Signal</keyword>
<evidence type="ECO:0000313" key="4">
    <source>
        <dbReference type="Proteomes" id="UP000431401"/>
    </source>
</evidence>
<sequence>MPLLSRVTRRSAAGRRSRMAAPLVVSGAILAVVAGTATTAAGRDTTPPPGTATAAAGTTGIRSAAPVDAVPNGIASTGSGPNGSAPNGSARTGGALNAAGQIADPAPTAGGLDALEALGVKPFLYPSASPFCNDGSTLGLVPAYAGAVPGPWPKTNVTLPGLDLAAVKSGQTMFAFVPYGVDPDGTDTSGMRVIWWNADTHRAGSATMGTLSDVLGTMVPPQVPPALRPLAEQVVQGVFGQALPVGGIRAVPVETGSGTVLAAVFGSIRNGNRTCWFLPTVGITEVP</sequence>
<accession>A0A7K0DIQ6</accession>
<protein>
    <submittedName>
        <fullName evidence="3">Uncharacterized protein</fullName>
    </submittedName>
</protein>
<feature type="signal peptide" evidence="2">
    <location>
        <begin position="1"/>
        <end position="34"/>
    </location>
</feature>
<dbReference type="AlphaFoldDB" id="A0A7K0DIQ6"/>
<evidence type="ECO:0000256" key="1">
    <source>
        <dbReference type="SAM" id="MobiDB-lite"/>
    </source>
</evidence>
<evidence type="ECO:0000256" key="2">
    <source>
        <dbReference type="SAM" id="SignalP"/>
    </source>
</evidence>
<dbReference type="RefSeq" id="WP_194290732.1">
    <property type="nucleotide sequence ID" value="NZ_WEGI01000002.1"/>
</dbReference>
<feature type="chain" id="PRO_5038842554" evidence="2">
    <location>
        <begin position="35"/>
        <end position="287"/>
    </location>
</feature>
<gene>
    <name evidence="3" type="ORF">NRB56_11360</name>
</gene>
<name>A0A7K0DIQ6_9NOCA</name>
<proteinExistence type="predicted"/>
<dbReference type="EMBL" id="WEGI01000002">
    <property type="protein sequence ID" value="MQY25579.1"/>
    <property type="molecule type" value="Genomic_DNA"/>
</dbReference>
<evidence type="ECO:0000313" key="3">
    <source>
        <dbReference type="EMBL" id="MQY25579.1"/>
    </source>
</evidence>
<feature type="compositionally biased region" description="Low complexity" evidence="1">
    <location>
        <begin position="75"/>
        <end position="90"/>
    </location>
</feature>
<organism evidence="3 4">
    <name type="scientific">Nocardia aurantia</name>
    <dbReference type="NCBI Taxonomy" id="2585199"/>
    <lineage>
        <taxon>Bacteria</taxon>
        <taxon>Bacillati</taxon>
        <taxon>Actinomycetota</taxon>
        <taxon>Actinomycetes</taxon>
        <taxon>Mycobacteriales</taxon>
        <taxon>Nocardiaceae</taxon>
        <taxon>Nocardia</taxon>
    </lineage>
</organism>
<reference evidence="3 4" key="1">
    <citation type="submission" date="2019-10" db="EMBL/GenBank/DDBJ databases">
        <title>Nocardia macrotermitis sp. nov. and Nocardia aurantia sp. nov., isolated from the gut of fungus growing-termite Macrotermes natalensis.</title>
        <authorList>
            <person name="Benndorf R."/>
            <person name="Schwitalla J."/>
            <person name="Martin K."/>
            <person name="De Beer W."/>
            <person name="Kaster A.-K."/>
            <person name="Vollmers J."/>
            <person name="Poulsen M."/>
            <person name="Beemelmanns C."/>
        </authorList>
    </citation>
    <scope>NUCLEOTIDE SEQUENCE [LARGE SCALE GENOMIC DNA]</scope>
    <source>
        <strain evidence="3 4">RB56</strain>
    </source>
</reference>
<feature type="region of interest" description="Disordered" evidence="1">
    <location>
        <begin position="69"/>
        <end position="92"/>
    </location>
</feature>
<keyword evidence="4" id="KW-1185">Reference proteome</keyword>
<dbReference type="Proteomes" id="UP000431401">
    <property type="component" value="Unassembled WGS sequence"/>
</dbReference>